<keyword evidence="1" id="KW-0831">Ubiquinone biosynthesis</keyword>
<comment type="caution">
    <text evidence="2">The sequence shown here is derived from an EMBL/GenBank/DDBJ whole genome shotgun (WGS) entry which is preliminary data.</text>
</comment>
<evidence type="ECO:0000256" key="1">
    <source>
        <dbReference type="HAMAP-Rule" id="MF_02216"/>
    </source>
</evidence>
<comment type="pathway">
    <text evidence="1">Cofactor biosynthesis; ubiquinone biosynthesis.</text>
</comment>
<keyword evidence="1" id="KW-0963">Cytoplasm</keyword>
<dbReference type="PANTHER" id="PTHR38040:SF1">
    <property type="entry name" value="UBIQUINONE BIOSYNTHESIS ACCESSORY FACTOR UBIK"/>
    <property type="match status" value="1"/>
</dbReference>
<dbReference type="GO" id="GO:0005829">
    <property type="term" value="C:cytosol"/>
    <property type="evidence" value="ECO:0007669"/>
    <property type="project" value="TreeGrafter"/>
</dbReference>
<keyword evidence="1" id="KW-0175">Coiled coil</keyword>
<dbReference type="STRING" id="1212489.Ldro_2296"/>
<dbReference type="NCBIfam" id="NF047835">
    <property type="entry name" value="UbiqAccUbiK"/>
    <property type="match status" value="1"/>
</dbReference>
<organism evidence="2 3">
    <name type="scientific">Legionella drozanskii LLAP-1</name>
    <dbReference type="NCBI Taxonomy" id="1212489"/>
    <lineage>
        <taxon>Bacteria</taxon>
        <taxon>Pseudomonadati</taxon>
        <taxon>Pseudomonadota</taxon>
        <taxon>Gammaproteobacteria</taxon>
        <taxon>Legionellales</taxon>
        <taxon>Legionellaceae</taxon>
        <taxon>Legionella</taxon>
    </lineage>
</organism>
<dbReference type="UniPathway" id="UPA00232"/>
<dbReference type="RefSeq" id="WP_058496558.1">
    <property type="nucleotide sequence ID" value="NZ_CAAAIU010000001.1"/>
</dbReference>
<dbReference type="OrthoDB" id="5297354at2"/>
<dbReference type="PATRIC" id="fig|1212489.4.peg.2422"/>
<accession>A0A0W0SRQ3</accession>
<protein>
    <recommendedName>
        <fullName evidence="1">Ubiquinone biosynthesis accessory factor UbiK</fullName>
    </recommendedName>
</protein>
<proteinExistence type="inferred from homology"/>
<dbReference type="Proteomes" id="UP000054736">
    <property type="component" value="Unassembled WGS sequence"/>
</dbReference>
<dbReference type="EMBL" id="LNXY01000027">
    <property type="protein sequence ID" value="KTC85971.1"/>
    <property type="molecule type" value="Genomic_DNA"/>
</dbReference>
<feature type="coiled-coil region" evidence="1">
    <location>
        <begin position="52"/>
        <end position="79"/>
    </location>
</feature>
<evidence type="ECO:0000313" key="3">
    <source>
        <dbReference type="Proteomes" id="UP000054736"/>
    </source>
</evidence>
<comment type="similarity">
    <text evidence="1">Belongs to the UbiK family.</text>
</comment>
<comment type="function">
    <text evidence="1">Required for efficient ubiquinone (coenzyme Q) biosynthesis. UbiK is probably an accessory factor of Ubi enzymes and facilitates ubiquinone biosynthesis by acting as an assembly factor, a targeting factor, or both.</text>
</comment>
<name>A0A0W0SRQ3_9GAMM</name>
<gene>
    <name evidence="1" type="primary">ubiK</name>
    <name evidence="2" type="ORF">Ldro_2296</name>
</gene>
<comment type="subcellular location">
    <subcellularLocation>
        <location evidence="1">Cytoplasm</location>
    </subcellularLocation>
</comment>
<evidence type="ECO:0000313" key="2">
    <source>
        <dbReference type="EMBL" id="KTC85971.1"/>
    </source>
</evidence>
<keyword evidence="3" id="KW-1185">Reference proteome</keyword>
<dbReference type="PANTHER" id="PTHR38040">
    <property type="entry name" value="UBIQUINONE BIOSYNTHESIS ACCESSORY FACTOR UBIK"/>
    <property type="match status" value="1"/>
</dbReference>
<dbReference type="HAMAP" id="MF_02216">
    <property type="entry name" value="UbiK"/>
    <property type="match status" value="1"/>
</dbReference>
<dbReference type="AlphaFoldDB" id="A0A0W0SRQ3"/>
<sequence length="92" mass="10777">MFDPKQFDELAKKLFSSLPTSFQNFENDIQQKFKEILQATFARMDLITREEFDVQTKVLARTREKLDALQEQVDALLAQQTAKQIKEKKAKP</sequence>
<dbReference type="InterPro" id="IPR007475">
    <property type="entry name" value="UbiK"/>
</dbReference>
<reference evidence="2 3" key="1">
    <citation type="submission" date="2015-11" db="EMBL/GenBank/DDBJ databases">
        <title>Genomic analysis of 38 Legionella species identifies large and diverse effector repertoires.</title>
        <authorList>
            <person name="Burstein D."/>
            <person name="Amaro F."/>
            <person name="Zusman T."/>
            <person name="Lifshitz Z."/>
            <person name="Cohen O."/>
            <person name="Gilbert J.A."/>
            <person name="Pupko T."/>
            <person name="Shuman H.A."/>
            <person name="Segal G."/>
        </authorList>
    </citation>
    <scope>NUCLEOTIDE SEQUENCE [LARGE SCALE GENOMIC DNA]</scope>
    <source>
        <strain evidence="2 3">ATCC 700990</strain>
    </source>
</reference>
<dbReference type="GO" id="GO:0006744">
    <property type="term" value="P:ubiquinone biosynthetic process"/>
    <property type="evidence" value="ECO:0007669"/>
    <property type="project" value="UniProtKB-UniRule"/>
</dbReference>
<dbReference type="Pfam" id="PF04380">
    <property type="entry name" value="BMFP"/>
    <property type="match status" value="1"/>
</dbReference>